<keyword evidence="2" id="KW-0560">Oxidoreductase</keyword>
<sequence length="314" mass="36095">MDAPFDIVRASHIEYVVTDIDEARRYYSATLGMVETASEGSRVYLRGIEDRTHHSLVLTEGRRPGLSHMAFRLRSELDMKKAERFLEAEGIRYSLAEGEEKGIGPSLRFQDPSGFPVELFYRTDAVEWELQKYHSHHGGRIMRIDHFNVLVPDVAGTVKWYVEKLHFALSEFTEDDDGSMQAAWLRRKQSSHDIAVMRGHGPRFHHAGFIVSDRDSILDCADILSSSGYFRSIERGPGRHGITNAFFLYLRDSDRHRIELYTGDYMAADPDLQPVRWSVHDPRRQTFWGAPTPESWTNEASDVIPFDFPAHHKD</sequence>
<comment type="caution">
    <text evidence="2">The sequence shown here is derived from an EMBL/GenBank/DDBJ whole genome shotgun (WGS) entry which is preliminary data.</text>
</comment>
<protein>
    <submittedName>
        <fullName evidence="2">3,4-dihydroxyphenylacetate 2,3-dioxygenase</fullName>
        <ecNumber evidence="2">1.13.11.15</ecNumber>
    </submittedName>
</protein>
<dbReference type="InterPro" id="IPR029068">
    <property type="entry name" value="Glyas_Bleomycin-R_OHBP_Dase"/>
</dbReference>
<dbReference type="InterPro" id="IPR037523">
    <property type="entry name" value="VOC_core"/>
</dbReference>
<dbReference type="Proteomes" id="UP000750197">
    <property type="component" value="Unassembled WGS sequence"/>
</dbReference>
<dbReference type="InterPro" id="IPR004360">
    <property type="entry name" value="Glyas_Fos-R_dOase_dom"/>
</dbReference>
<dbReference type="Pfam" id="PF00903">
    <property type="entry name" value="Glyoxalase"/>
    <property type="match status" value="2"/>
</dbReference>
<dbReference type="NCBIfam" id="TIGR02295">
    <property type="entry name" value="HpaD"/>
    <property type="match status" value="1"/>
</dbReference>
<organism evidence="2 3">
    <name type="scientific">Candidatus Sysuiplasma superficiale</name>
    <dbReference type="NCBI Taxonomy" id="2823368"/>
    <lineage>
        <taxon>Archaea</taxon>
        <taxon>Methanobacteriati</taxon>
        <taxon>Thermoplasmatota</taxon>
        <taxon>Thermoplasmata</taxon>
        <taxon>Candidatus Sysuiplasmatales</taxon>
        <taxon>Candidatus Sysuiplasmataceae</taxon>
        <taxon>Candidatus Sysuiplasma</taxon>
    </lineage>
</organism>
<dbReference type="AlphaFoldDB" id="A0A8J7YU30"/>
<reference evidence="2" key="1">
    <citation type="submission" date="2021-05" db="EMBL/GenBank/DDBJ databases">
        <title>Genomic insights into ecological role and evolution of a novel Thermoplasmata order Candidatus Sysuiplasmatales.</title>
        <authorList>
            <person name="Yuan Y."/>
        </authorList>
    </citation>
    <scope>NUCLEOTIDE SEQUENCE</scope>
    <source>
        <strain evidence="2">TUT19-bin139</strain>
    </source>
</reference>
<feature type="domain" description="VOC" evidence="1">
    <location>
        <begin position="9"/>
        <end position="122"/>
    </location>
</feature>
<accession>A0A8J7YU30</accession>
<dbReference type="EC" id="1.13.11.15" evidence="2"/>
<dbReference type="Gene3D" id="3.10.180.10">
    <property type="entry name" value="2,3-Dihydroxybiphenyl 1,2-Dioxygenase, domain 1"/>
    <property type="match status" value="2"/>
</dbReference>
<evidence type="ECO:0000313" key="3">
    <source>
        <dbReference type="Proteomes" id="UP000750197"/>
    </source>
</evidence>
<dbReference type="GO" id="GO:0008687">
    <property type="term" value="F:3,4-dihydroxyphenylacetate 2,3-dioxygenase activity"/>
    <property type="evidence" value="ECO:0007669"/>
    <property type="project" value="UniProtKB-EC"/>
</dbReference>
<proteinExistence type="predicted"/>
<feature type="domain" description="VOC" evidence="1">
    <location>
        <begin position="143"/>
        <end position="263"/>
    </location>
</feature>
<dbReference type="EMBL" id="JAHEAC010000069">
    <property type="protein sequence ID" value="MBX8644512.1"/>
    <property type="molecule type" value="Genomic_DNA"/>
</dbReference>
<evidence type="ECO:0000313" key="2">
    <source>
        <dbReference type="EMBL" id="MBX8644512.1"/>
    </source>
</evidence>
<dbReference type="PANTHER" id="PTHR21366">
    <property type="entry name" value="GLYOXALASE FAMILY PROTEIN"/>
    <property type="match status" value="1"/>
</dbReference>
<dbReference type="InterPro" id="IPR011981">
    <property type="entry name" value="DHPA_dOase_Mn/Fe"/>
</dbReference>
<dbReference type="InterPro" id="IPR050383">
    <property type="entry name" value="GlyoxalaseI/FosfomycinResist"/>
</dbReference>
<dbReference type="PROSITE" id="PS51819">
    <property type="entry name" value="VOC"/>
    <property type="match status" value="2"/>
</dbReference>
<gene>
    <name evidence="2" type="primary">hpaD</name>
    <name evidence="2" type="ORF">KIY12_07315</name>
</gene>
<evidence type="ECO:0000259" key="1">
    <source>
        <dbReference type="PROSITE" id="PS51819"/>
    </source>
</evidence>
<dbReference type="SUPFAM" id="SSF54593">
    <property type="entry name" value="Glyoxalase/Bleomycin resistance protein/Dihydroxybiphenyl dioxygenase"/>
    <property type="match status" value="1"/>
</dbReference>
<name>A0A8J7YU30_9ARCH</name>